<evidence type="ECO:0000313" key="3">
    <source>
        <dbReference type="Proteomes" id="UP001189429"/>
    </source>
</evidence>
<protein>
    <submittedName>
        <fullName evidence="2">Uncharacterized protein</fullName>
    </submittedName>
</protein>
<dbReference type="Proteomes" id="UP001189429">
    <property type="component" value="Unassembled WGS sequence"/>
</dbReference>
<reference evidence="2" key="1">
    <citation type="submission" date="2023-10" db="EMBL/GenBank/DDBJ databases">
        <authorList>
            <person name="Chen Y."/>
            <person name="Shah S."/>
            <person name="Dougan E. K."/>
            <person name="Thang M."/>
            <person name="Chan C."/>
        </authorList>
    </citation>
    <scope>NUCLEOTIDE SEQUENCE [LARGE SCALE GENOMIC DNA]</scope>
</reference>
<feature type="compositionally biased region" description="Low complexity" evidence="1">
    <location>
        <begin position="101"/>
        <end position="111"/>
    </location>
</feature>
<keyword evidence="3" id="KW-1185">Reference proteome</keyword>
<feature type="compositionally biased region" description="Basic residues" evidence="1">
    <location>
        <begin position="71"/>
        <end position="83"/>
    </location>
</feature>
<organism evidence="2 3">
    <name type="scientific">Prorocentrum cordatum</name>
    <dbReference type="NCBI Taxonomy" id="2364126"/>
    <lineage>
        <taxon>Eukaryota</taxon>
        <taxon>Sar</taxon>
        <taxon>Alveolata</taxon>
        <taxon>Dinophyceae</taxon>
        <taxon>Prorocentrales</taxon>
        <taxon>Prorocentraceae</taxon>
        <taxon>Prorocentrum</taxon>
    </lineage>
</organism>
<feature type="region of interest" description="Disordered" evidence="1">
    <location>
        <begin position="44"/>
        <end position="128"/>
    </location>
</feature>
<evidence type="ECO:0000313" key="2">
    <source>
        <dbReference type="EMBL" id="CAK0791707.1"/>
    </source>
</evidence>
<sequence length="128" mass="13748">MAWEASQGRLNSYVVLDRGDADGQWEGGIVAQCDFLGDSDIKRVRRWPPERRSNGLPHEGRGSGAAAARGGARRGGRRARARGTRLSSRPELERVPRRRGGASPPGRRPVGCYGCPPGASALPRGHVI</sequence>
<comment type="caution">
    <text evidence="2">The sequence shown here is derived from an EMBL/GenBank/DDBJ whole genome shotgun (WGS) entry which is preliminary data.</text>
</comment>
<proteinExistence type="predicted"/>
<feature type="compositionally biased region" description="Basic and acidic residues" evidence="1">
    <location>
        <begin position="44"/>
        <end position="61"/>
    </location>
</feature>
<dbReference type="EMBL" id="CAUYUJ010000636">
    <property type="protein sequence ID" value="CAK0791707.1"/>
    <property type="molecule type" value="Genomic_DNA"/>
</dbReference>
<accession>A0ABN9PK80</accession>
<gene>
    <name evidence="2" type="ORF">PCOR1329_LOCUS2513</name>
</gene>
<name>A0ABN9PK80_9DINO</name>
<evidence type="ECO:0000256" key="1">
    <source>
        <dbReference type="SAM" id="MobiDB-lite"/>
    </source>
</evidence>